<dbReference type="EMBL" id="JWIC01000007">
    <property type="protein sequence ID" value="KID56062.1"/>
    <property type="molecule type" value="Genomic_DNA"/>
</dbReference>
<dbReference type="Proteomes" id="UP000031327">
    <property type="component" value="Unassembled WGS sequence"/>
</dbReference>
<evidence type="ECO:0000313" key="4">
    <source>
        <dbReference type="Proteomes" id="UP000031327"/>
    </source>
</evidence>
<feature type="region of interest" description="Disordered" evidence="1">
    <location>
        <begin position="222"/>
        <end position="252"/>
    </location>
</feature>
<reference evidence="3 4" key="2">
    <citation type="submission" date="2014-12" db="EMBL/GenBank/DDBJ databases">
        <title>Draft Genome Sequence of Pseudoalteromonas luteoviolacea HI1.</title>
        <authorList>
            <person name="Asahina A.Y."/>
            <person name="Hadfield M.G."/>
        </authorList>
    </citation>
    <scope>NUCLEOTIDE SEQUENCE [LARGE SCALE GENOMIC DNA]</scope>
    <source>
        <strain evidence="3 4">HI1</strain>
    </source>
</reference>
<dbReference type="CDD" id="cd14740">
    <property type="entry name" value="PAAR_4"/>
    <property type="match status" value="1"/>
</dbReference>
<protein>
    <submittedName>
        <fullName evidence="2">Uncharacterized protein</fullName>
    </submittedName>
</protein>
<dbReference type="EMBL" id="KF724688">
    <property type="protein sequence ID" value="AHX39907.1"/>
    <property type="molecule type" value="Genomic_DNA"/>
</dbReference>
<proteinExistence type="predicted"/>
<evidence type="ECO:0000313" key="2">
    <source>
        <dbReference type="EMBL" id="AHX39907.1"/>
    </source>
</evidence>
<evidence type="ECO:0000313" key="3">
    <source>
        <dbReference type="EMBL" id="KID56062.1"/>
    </source>
</evidence>
<sequence length="340" mass="36478">MSYINAGQGKQAGTVQYDIDATSAELRSGGSQTWRHNNPVLLGLTAAAKRNGALGQASGVAIFADKSSGESAFRDEIDRPKYSDHTLGDLITEFMPDYIIPPPEWDEEANQPILPHIEPVTGMDVNKPVNDADALLRLASEELGWEAGEQSEITKDTEANEQQVRMASGKNVLINGRSAVHVESKGKLMSLDICLTTIGIPVVPIPYCNVAKTDDITNTASSVKINGNPAGTRDSEFTESTGDQPGDKKGIMSGVTEGKAEFMLGSFNVFIENQPAVRQGDIMISNNKNTPPSPLMQSGSMPVQRLSDENRPTPAPQEGDKNITLVVSGVSNSQERIRIG</sequence>
<dbReference type="Pfam" id="PF13665">
    <property type="entry name" value="Tox-PAAR-like"/>
    <property type="match status" value="1"/>
</dbReference>
<dbReference type="AlphaFoldDB" id="A0A023Q186"/>
<accession>A0A023Q186</accession>
<name>A0A023Q186_9GAMM</name>
<dbReference type="Gene3D" id="2.60.200.60">
    <property type="match status" value="1"/>
</dbReference>
<organism evidence="2">
    <name type="scientific">Pseudoalteromonas luteoviolacea</name>
    <dbReference type="NCBI Taxonomy" id="43657"/>
    <lineage>
        <taxon>Bacteria</taxon>
        <taxon>Pseudomonadati</taxon>
        <taxon>Pseudomonadota</taxon>
        <taxon>Gammaproteobacteria</taxon>
        <taxon>Alteromonadales</taxon>
        <taxon>Pseudoalteromonadaceae</taxon>
        <taxon>Pseudoalteromonas</taxon>
    </lineage>
</organism>
<feature type="region of interest" description="Disordered" evidence="1">
    <location>
        <begin position="283"/>
        <end position="322"/>
    </location>
</feature>
<dbReference type="OrthoDB" id="272411at2"/>
<feature type="compositionally biased region" description="Polar residues" evidence="1">
    <location>
        <begin position="284"/>
        <end position="301"/>
    </location>
</feature>
<reference evidence="2" key="1">
    <citation type="journal article" date="2014" name="Science">
        <title>Marine tubeworm metamorphosis induced by arrays of bacterial phage tail-like structures.</title>
        <authorList>
            <person name="Shikuma N.J."/>
            <person name="Pilhofer M."/>
            <person name="Weiss G.L."/>
            <person name="Hadfield M.G."/>
            <person name="Jensen G.J."/>
            <person name="Newman D.K."/>
        </authorList>
    </citation>
    <scope>NUCLEOTIDE SEQUENCE</scope>
    <source>
        <strain evidence="2">HI1</strain>
    </source>
</reference>
<evidence type="ECO:0000256" key="1">
    <source>
        <dbReference type="SAM" id="MobiDB-lite"/>
    </source>
</evidence>
<gene>
    <name evidence="3" type="ORF">JF50_17315</name>
</gene>